<evidence type="ECO:0000256" key="1">
    <source>
        <dbReference type="SAM" id="MobiDB-lite"/>
    </source>
</evidence>
<gene>
    <name evidence="3" type="primary">Contig2886.g3096</name>
    <name evidence="3" type="ORF">STYLEM_10236</name>
</gene>
<dbReference type="Proteomes" id="UP000039865">
    <property type="component" value="Unassembled WGS sequence"/>
</dbReference>
<dbReference type="OrthoDB" id="10616370at2759"/>
<sequence>MESTAGNYTTVSEPTIQQFAPYWNDCREQMNAMEKLYVVISEILQCEKSYEISLRRIGMHKHDILGIGCTSAYQKQSQTQNNQTQIFNVQYQTAVQSLQNFCLSKADQIKRTSLIPVEQLGQSLSELIRRQDKHMQQYMNDGSSLVSQLQNICQQLTNRNLRGNKNEGKQKKEQSLISKIIGGSKSQNKQSQSYQDKLVSQSDQLKKDQDQIMADYQKVVKDSYFFRTTYAIKMTEILEQTEKTMRLNIESVSNCIIEYANMNKQHNYEMGLHIDKLHKKQKVIDFSRDFQNNQSSMGHQSPTKSCPEIDQDMLKSQMNMNQFLMNVSASIDKLILQCWDGIRLRDEEKNAFRMMIRHNQSQLIFINLLNQFRIKNIHSMNSDQAIMSISELIKIVLDEIINVADTYVAVNCLLLSSTFYYNPASQGGQNTKKFLYELILDHRIWQDIDFWERAITQQIQKDLNQHTDSGTLGNEDQQEKAQRFNEVVFAILSSLQQEMLTYNIQKDIIKALVNKICKNTAGFPDIYLHSMLSKIDDYVQQPQQVQIVHNARLYMSDPQNDPLFEEQKKSNRNSISPLNTSMMSDTTARKISEMSSISTIKDEVSRTPSPKLSPKADQGSKNINKSIQKTIEDEQKFLQQDLQKINVQQQTDALRQQNDQIIERLKGIADSSDGHHPFLQCLHAKILLLRRSSLRPRKQVSPLDSGINNQIDRFIKKSYLKFPAIIRLRSNPGDGVDLSHVFKIKKIIEKKKAEGVSDSVSTLSYQVVNGTTLNYSGVKDVSQKLKLGNTSINYEVEYEPSEHNNDDRAVQVKHLSKYEPGTGKYDNTESLKVGVPKVGPLRPWFTLDFNWNNLDTKRKLKNSLNFQYNDYHLGYKLKHDLNALQKIVGVFALKNHKGDFFFKADGLKQHFTLGCNHSHHSGAKHSMEVIYDHTQKLQGVYGQPLALKFAGEYDLSSDLTLKTTIVSKKETVLGFQTIHRVNKNFRFVFSDVFNLNKAIFEPKNTNYNFGLLLEFTL</sequence>
<dbReference type="InParanoid" id="A0A078AG71"/>
<feature type="region of interest" description="Disordered" evidence="1">
    <location>
        <begin position="180"/>
        <end position="202"/>
    </location>
</feature>
<evidence type="ECO:0000313" key="3">
    <source>
        <dbReference type="EMBL" id="CDW81224.1"/>
    </source>
</evidence>
<dbReference type="AlphaFoldDB" id="A0A078AG71"/>
<protein>
    <recommendedName>
        <fullName evidence="2">SBF1/SBF2 domain-containing protein</fullName>
    </recommendedName>
</protein>
<name>A0A078AG71_STYLE</name>
<organism evidence="3 4">
    <name type="scientific">Stylonychia lemnae</name>
    <name type="common">Ciliate</name>
    <dbReference type="NCBI Taxonomy" id="5949"/>
    <lineage>
        <taxon>Eukaryota</taxon>
        <taxon>Sar</taxon>
        <taxon>Alveolata</taxon>
        <taxon>Ciliophora</taxon>
        <taxon>Intramacronucleata</taxon>
        <taxon>Spirotrichea</taxon>
        <taxon>Stichotrichia</taxon>
        <taxon>Sporadotrichida</taxon>
        <taxon>Oxytrichidae</taxon>
        <taxon>Stylonychinae</taxon>
        <taxon>Stylonychia</taxon>
    </lineage>
</organism>
<dbReference type="Pfam" id="PF12335">
    <property type="entry name" value="SBF2"/>
    <property type="match status" value="1"/>
</dbReference>
<proteinExistence type="predicted"/>
<evidence type="ECO:0000313" key="4">
    <source>
        <dbReference type="Proteomes" id="UP000039865"/>
    </source>
</evidence>
<dbReference type="EMBL" id="CCKQ01009716">
    <property type="protein sequence ID" value="CDW81224.1"/>
    <property type="molecule type" value="Genomic_DNA"/>
</dbReference>
<accession>A0A078AG71</accession>
<dbReference type="InterPro" id="IPR022096">
    <property type="entry name" value="SBF1/SBF2"/>
</dbReference>
<feature type="region of interest" description="Disordered" evidence="1">
    <location>
        <begin position="597"/>
        <end position="620"/>
    </location>
</feature>
<feature type="domain" description="SBF1/SBF2" evidence="2">
    <location>
        <begin position="350"/>
        <end position="482"/>
    </location>
</feature>
<reference evidence="3 4" key="1">
    <citation type="submission" date="2014-06" db="EMBL/GenBank/DDBJ databases">
        <authorList>
            <person name="Swart Estienne"/>
        </authorList>
    </citation>
    <scope>NUCLEOTIDE SEQUENCE [LARGE SCALE GENOMIC DNA]</scope>
    <source>
        <strain evidence="3 4">130c</strain>
    </source>
</reference>
<keyword evidence="4" id="KW-1185">Reference proteome</keyword>
<evidence type="ECO:0000259" key="2">
    <source>
        <dbReference type="Pfam" id="PF12335"/>
    </source>
</evidence>